<feature type="region of interest" description="Disordered" evidence="15">
    <location>
        <begin position="75"/>
        <end position="110"/>
    </location>
</feature>
<dbReference type="InterPro" id="IPR020847">
    <property type="entry name" value="AP_endonuclease_F1_BS"/>
</dbReference>
<dbReference type="CDD" id="cd09087">
    <property type="entry name" value="Ape1-like_AP-endo"/>
    <property type="match status" value="1"/>
</dbReference>
<comment type="similarity">
    <text evidence="4 14">Belongs to the DNA repair enzymes AP/ExoA family.</text>
</comment>
<evidence type="ECO:0000256" key="15">
    <source>
        <dbReference type="SAM" id="MobiDB-lite"/>
    </source>
</evidence>
<dbReference type="NCBIfam" id="TIGR00195">
    <property type="entry name" value="exoDNase_III"/>
    <property type="match status" value="1"/>
</dbReference>
<gene>
    <name evidence="17" type="ORF">NP493_997g01068</name>
</gene>
<dbReference type="GO" id="GO:0008081">
    <property type="term" value="F:phosphoric diester hydrolase activity"/>
    <property type="evidence" value="ECO:0007669"/>
    <property type="project" value="TreeGrafter"/>
</dbReference>
<evidence type="ECO:0000256" key="11">
    <source>
        <dbReference type="PIRSR" id="PIRSR604808-1"/>
    </source>
</evidence>
<comment type="caution">
    <text evidence="17">The sequence shown here is derived from an EMBL/GenBank/DDBJ whole genome shotgun (WGS) entry which is preliminary data.</text>
</comment>
<feature type="active site" description="Proton donor/acceptor" evidence="11">
    <location>
        <position position="263"/>
    </location>
</feature>
<proteinExistence type="inferred from homology"/>
<evidence type="ECO:0000256" key="4">
    <source>
        <dbReference type="ARBA" id="ARBA00007092"/>
    </source>
</evidence>
<evidence type="ECO:0000313" key="18">
    <source>
        <dbReference type="Proteomes" id="UP001209878"/>
    </source>
</evidence>
<keyword evidence="12" id="KW-0464">Manganese</keyword>
<dbReference type="Proteomes" id="UP001209878">
    <property type="component" value="Unassembled WGS sequence"/>
</dbReference>
<feature type="site" description="Interaction with DNA substrate" evidence="13">
    <location>
        <position position="361"/>
    </location>
</feature>
<feature type="binding site" evidence="12">
    <location>
        <position position="360"/>
    </location>
    <ligand>
        <name>Mg(2+)</name>
        <dbReference type="ChEBI" id="CHEBI:18420"/>
        <label>1</label>
    </ligand>
</feature>
<feature type="binding site" evidence="12">
    <location>
        <position position="265"/>
    </location>
    <ligand>
        <name>Mg(2+)</name>
        <dbReference type="ChEBI" id="CHEBI:18420"/>
        <label>1</label>
    </ligand>
</feature>
<keyword evidence="5 12" id="KW-0479">Metal-binding</keyword>
<keyword evidence="18" id="KW-1185">Reference proteome</keyword>
<dbReference type="GO" id="GO:0046872">
    <property type="term" value="F:metal ion binding"/>
    <property type="evidence" value="ECO:0007669"/>
    <property type="project" value="UniProtKB-KW"/>
</dbReference>
<dbReference type="EMBL" id="JAODUO010000996">
    <property type="protein sequence ID" value="KAK2172057.1"/>
    <property type="molecule type" value="Genomic_DNA"/>
</dbReference>
<reference evidence="17" key="1">
    <citation type="journal article" date="2023" name="Mol. Biol. Evol.">
        <title>Third-Generation Sequencing Reveals the Adaptive Role of the Epigenome in Three Deep-Sea Polychaetes.</title>
        <authorList>
            <person name="Perez M."/>
            <person name="Aroh O."/>
            <person name="Sun Y."/>
            <person name="Lan Y."/>
            <person name="Juniper S.K."/>
            <person name="Young C.R."/>
            <person name="Angers B."/>
            <person name="Qian P.Y."/>
        </authorList>
    </citation>
    <scope>NUCLEOTIDE SEQUENCE</scope>
    <source>
        <strain evidence="17">R07B-5</strain>
    </source>
</reference>
<feature type="binding site" evidence="12">
    <location>
        <position position="263"/>
    </location>
    <ligand>
        <name>Mg(2+)</name>
        <dbReference type="ChEBI" id="CHEBI:18420"/>
        <label>1</label>
    </ligand>
</feature>
<evidence type="ECO:0000256" key="10">
    <source>
        <dbReference type="ARBA" id="ARBA00023242"/>
    </source>
</evidence>
<feature type="domain" description="Endonuclease/exonuclease/phosphatase" evidence="16">
    <location>
        <begin position="120"/>
        <end position="361"/>
    </location>
</feature>
<evidence type="ECO:0000256" key="5">
    <source>
        <dbReference type="ARBA" id="ARBA00022723"/>
    </source>
</evidence>
<sequence length="370" mass="41750">MEPPHLRPTLTPSGAFEYYYPLPCSFLSTFEGAKLASCSSIKAICIHSKEIVATRGVLRRVCCLRFLSMASKRKSDVPDAENEGTPPKKMSQGAPPALEDQDFSSSAKTADGKPWNLKIVSWNINGIRAWVKKNSHVYFKYEDPDIICLQETKCDEANLPKEMKLDGYHAHWSSAEKKGYSGTGLFSKVKPLQVTYGLGEEKHDKEGRVITAEFDKFYVVTSYVPNAGRGLVRLDYRSTEWDPDFREYLRKLDDKKPVILCGDLNVAHKEIDIANPKSNKKNAGFTQEERDGFSKLLEGGFIDSFRSLHPDEAKAYTFWTAMGNCRAKNVGWRLDYFVISNKLKDNLCDSVIRKDVYGSDHCPVTCLLNV</sequence>
<feature type="site" description="Transition state stabilizer" evidence="13">
    <location>
        <position position="265"/>
    </location>
</feature>
<keyword evidence="6 14" id="KW-0227">DNA damage</keyword>
<feature type="active site" evidence="11">
    <location>
        <position position="223"/>
    </location>
</feature>
<evidence type="ECO:0000313" key="17">
    <source>
        <dbReference type="EMBL" id="KAK2172057.1"/>
    </source>
</evidence>
<dbReference type="PROSITE" id="PS00726">
    <property type="entry name" value="AP_NUCLEASE_F1_1"/>
    <property type="match status" value="1"/>
</dbReference>
<keyword evidence="10" id="KW-0539">Nucleus</keyword>
<comment type="subcellular location">
    <subcellularLocation>
        <location evidence="3">Nucleus</location>
    </subcellularLocation>
</comment>
<dbReference type="InterPro" id="IPR004808">
    <property type="entry name" value="AP_endonuc_1"/>
</dbReference>
<dbReference type="SUPFAM" id="SSF56219">
    <property type="entry name" value="DNase I-like"/>
    <property type="match status" value="1"/>
</dbReference>
<dbReference type="EC" id="3.1.-.-" evidence="14"/>
<evidence type="ECO:0000256" key="14">
    <source>
        <dbReference type="RuleBase" id="RU362131"/>
    </source>
</evidence>
<dbReference type="InterPro" id="IPR036691">
    <property type="entry name" value="Endo/exonu/phosph_ase_sf"/>
</dbReference>
<feature type="binding site" evidence="12">
    <location>
        <position position="361"/>
    </location>
    <ligand>
        <name>Mg(2+)</name>
        <dbReference type="ChEBI" id="CHEBI:18420"/>
        <label>1</label>
    </ligand>
</feature>
<dbReference type="InterPro" id="IPR005135">
    <property type="entry name" value="Endo/exonuclease/phosphatase"/>
</dbReference>
<accession>A0AAD9NIZ6</accession>
<dbReference type="Gene3D" id="3.60.10.10">
    <property type="entry name" value="Endonuclease/exonuclease/phosphatase"/>
    <property type="match status" value="1"/>
</dbReference>
<organism evidence="17 18">
    <name type="scientific">Ridgeia piscesae</name>
    <name type="common">Tubeworm</name>
    <dbReference type="NCBI Taxonomy" id="27915"/>
    <lineage>
        <taxon>Eukaryota</taxon>
        <taxon>Metazoa</taxon>
        <taxon>Spiralia</taxon>
        <taxon>Lophotrochozoa</taxon>
        <taxon>Annelida</taxon>
        <taxon>Polychaeta</taxon>
        <taxon>Sedentaria</taxon>
        <taxon>Canalipalpata</taxon>
        <taxon>Sabellida</taxon>
        <taxon>Siboglinidae</taxon>
        <taxon>Ridgeia</taxon>
    </lineage>
</organism>
<comment type="cofactor">
    <cofactor evidence="12 14">
        <name>Mg(2+)</name>
        <dbReference type="ChEBI" id="CHEBI:18420"/>
    </cofactor>
    <cofactor evidence="12 14">
        <name>Mn(2+)</name>
        <dbReference type="ChEBI" id="CHEBI:29035"/>
    </cofactor>
    <text evidence="12 14">Probably binds two magnesium or manganese ions per subunit.</text>
</comment>
<comment type="cofactor">
    <cofactor evidence="2">
        <name>Mn(2+)</name>
        <dbReference type="ChEBI" id="CHEBI:29035"/>
    </cofactor>
</comment>
<feature type="binding site" evidence="12">
    <location>
        <position position="123"/>
    </location>
    <ligand>
        <name>Mg(2+)</name>
        <dbReference type="ChEBI" id="CHEBI:18420"/>
        <label>1</label>
    </ligand>
</feature>
<dbReference type="PANTHER" id="PTHR22748">
    <property type="entry name" value="AP ENDONUCLEASE"/>
    <property type="match status" value="1"/>
</dbReference>
<evidence type="ECO:0000256" key="12">
    <source>
        <dbReference type="PIRSR" id="PIRSR604808-2"/>
    </source>
</evidence>
<comment type="catalytic activity">
    <reaction evidence="1">
        <text>Exonucleolytic cleavage in the 3'- to 5'-direction to yield nucleoside 5'-phosphates.</text>
        <dbReference type="EC" id="3.1.11.2"/>
    </reaction>
</comment>
<dbReference type="PROSITE" id="PS51435">
    <property type="entry name" value="AP_NUCLEASE_F1_4"/>
    <property type="match status" value="1"/>
</dbReference>
<dbReference type="PANTHER" id="PTHR22748:SF6">
    <property type="entry name" value="DNA-(APURINIC OR APYRIMIDINIC SITE) ENDONUCLEASE"/>
    <property type="match status" value="1"/>
</dbReference>
<keyword evidence="8 12" id="KW-0460">Magnesium</keyword>
<evidence type="ECO:0000256" key="7">
    <source>
        <dbReference type="ARBA" id="ARBA00022801"/>
    </source>
</evidence>
<evidence type="ECO:0000256" key="2">
    <source>
        <dbReference type="ARBA" id="ARBA00001936"/>
    </source>
</evidence>
<evidence type="ECO:0000256" key="8">
    <source>
        <dbReference type="ARBA" id="ARBA00022842"/>
    </source>
</evidence>
<dbReference type="GO" id="GO:0005634">
    <property type="term" value="C:nucleus"/>
    <property type="evidence" value="ECO:0007669"/>
    <property type="project" value="UniProtKB-SubCell"/>
</dbReference>
<dbReference type="FunFam" id="3.60.10.10:FF:000009">
    <property type="entry name" value="DNA-(apurinic or apyrimidinic site) lyase"/>
    <property type="match status" value="1"/>
</dbReference>
<dbReference type="NCBIfam" id="TIGR00633">
    <property type="entry name" value="xth"/>
    <property type="match status" value="1"/>
</dbReference>
<dbReference type="GO" id="GO:0003906">
    <property type="term" value="F:DNA-(apurinic or apyrimidinic site) endonuclease activity"/>
    <property type="evidence" value="ECO:0007669"/>
    <property type="project" value="TreeGrafter"/>
</dbReference>
<evidence type="ECO:0000256" key="3">
    <source>
        <dbReference type="ARBA" id="ARBA00004123"/>
    </source>
</evidence>
<dbReference type="InterPro" id="IPR020848">
    <property type="entry name" value="AP_endonuclease_F1_CS"/>
</dbReference>
<evidence type="ECO:0000256" key="9">
    <source>
        <dbReference type="ARBA" id="ARBA00023204"/>
    </source>
</evidence>
<evidence type="ECO:0000256" key="13">
    <source>
        <dbReference type="PIRSR" id="PIRSR604808-3"/>
    </source>
</evidence>
<feature type="binding site" evidence="12">
    <location>
        <position position="151"/>
    </location>
    <ligand>
        <name>Mg(2+)</name>
        <dbReference type="ChEBI" id="CHEBI:18420"/>
        <label>1</label>
    </ligand>
</feature>
<dbReference type="Pfam" id="PF03372">
    <property type="entry name" value="Exo_endo_phos"/>
    <property type="match status" value="1"/>
</dbReference>
<protein>
    <recommendedName>
        <fullName evidence="14">DNA-(apurinic or apyrimidinic site) endonuclease</fullName>
        <ecNumber evidence="14">3.1.-.-</ecNumber>
    </recommendedName>
</protein>
<feature type="active site" description="Proton acceptor" evidence="11">
    <location>
        <position position="361"/>
    </location>
</feature>
<dbReference type="GO" id="GO:0003677">
    <property type="term" value="F:DNA binding"/>
    <property type="evidence" value="ECO:0007669"/>
    <property type="project" value="InterPro"/>
</dbReference>
<name>A0AAD9NIZ6_RIDPI</name>
<evidence type="ECO:0000259" key="16">
    <source>
        <dbReference type="Pfam" id="PF03372"/>
    </source>
</evidence>
<dbReference type="AlphaFoldDB" id="A0AAD9NIZ6"/>
<evidence type="ECO:0000256" key="1">
    <source>
        <dbReference type="ARBA" id="ARBA00000493"/>
    </source>
</evidence>
<dbReference type="GO" id="GO:0008311">
    <property type="term" value="F:double-stranded DNA 3'-5' DNA exonuclease activity"/>
    <property type="evidence" value="ECO:0007669"/>
    <property type="project" value="UniProtKB-EC"/>
</dbReference>
<keyword evidence="7" id="KW-0378">Hydrolase</keyword>
<dbReference type="PROSITE" id="PS00728">
    <property type="entry name" value="AP_NUCLEASE_F1_3"/>
    <property type="match status" value="1"/>
</dbReference>
<dbReference type="GO" id="GO:0006284">
    <property type="term" value="P:base-excision repair"/>
    <property type="evidence" value="ECO:0007669"/>
    <property type="project" value="TreeGrafter"/>
</dbReference>
<feature type="site" description="Important for catalytic activity" evidence="13">
    <location>
        <position position="335"/>
    </location>
</feature>
<keyword evidence="9 14" id="KW-0234">DNA repair</keyword>
<evidence type="ECO:0000256" key="6">
    <source>
        <dbReference type="ARBA" id="ARBA00022763"/>
    </source>
</evidence>